<dbReference type="SUPFAM" id="SSF53254">
    <property type="entry name" value="Phosphoglycerate mutase-like"/>
    <property type="match status" value="1"/>
</dbReference>
<dbReference type="SMART" id="SM00855">
    <property type="entry name" value="PGAM"/>
    <property type="match status" value="1"/>
</dbReference>
<dbReference type="CDD" id="cd07067">
    <property type="entry name" value="HP_PGM_like"/>
    <property type="match status" value="1"/>
</dbReference>
<dbReference type="RefSeq" id="WP_267150492.1">
    <property type="nucleotide sequence ID" value="NZ_JAPMLT010000002.1"/>
</dbReference>
<dbReference type="PANTHER" id="PTHR48100">
    <property type="entry name" value="BROAD-SPECIFICITY PHOSPHATASE YOR283W-RELATED"/>
    <property type="match status" value="1"/>
</dbReference>
<protein>
    <submittedName>
        <fullName evidence="1">Histidine phosphatase family protein</fullName>
    </submittedName>
</protein>
<sequence length="179" mass="20349">MNVYLIRHCKAEGQSAEAKLTDEGNAQAEKLADFLEGKGIAAIWTSPFVRTRQTIQPLAQRLGMETVQDQRLAERVLCEGHHPDWYEMLRETFRDLDLSYPGGESSRVAMSRGVAVIDEVVRGEERNVVIVTHGNLMALILKHFEDRIGFEEWAALSNPDVYHLAFTENPPTVKRIWTE</sequence>
<proteinExistence type="predicted"/>
<dbReference type="PIRSF" id="PIRSF000709">
    <property type="entry name" value="6PFK_2-Ptase"/>
    <property type="match status" value="1"/>
</dbReference>
<name>A0ABT3X0F3_9BACL</name>
<dbReference type="PANTHER" id="PTHR48100:SF1">
    <property type="entry name" value="HISTIDINE PHOSPHATASE FAMILY PROTEIN-RELATED"/>
    <property type="match status" value="1"/>
</dbReference>
<keyword evidence="2" id="KW-1185">Reference proteome</keyword>
<gene>
    <name evidence="1" type="ORF">OS242_04655</name>
</gene>
<organism evidence="1 2">
    <name type="scientific">Tumebacillus lacus</name>
    <dbReference type="NCBI Taxonomy" id="2995335"/>
    <lineage>
        <taxon>Bacteria</taxon>
        <taxon>Bacillati</taxon>
        <taxon>Bacillota</taxon>
        <taxon>Bacilli</taxon>
        <taxon>Bacillales</taxon>
        <taxon>Alicyclobacillaceae</taxon>
        <taxon>Tumebacillus</taxon>
    </lineage>
</organism>
<dbReference type="InterPro" id="IPR050275">
    <property type="entry name" value="PGM_Phosphatase"/>
</dbReference>
<dbReference type="Proteomes" id="UP001208017">
    <property type="component" value="Unassembled WGS sequence"/>
</dbReference>
<accession>A0ABT3X0F3</accession>
<dbReference type="Gene3D" id="3.40.50.1240">
    <property type="entry name" value="Phosphoglycerate mutase-like"/>
    <property type="match status" value="1"/>
</dbReference>
<dbReference type="InterPro" id="IPR013078">
    <property type="entry name" value="His_Pase_superF_clade-1"/>
</dbReference>
<dbReference type="InterPro" id="IPR029033">
    <property type="entry name" value="His_PPase_superfam"/>
</dbReference>
<dbReference type="Pfam" id="PF00300">
    <property type="entry name" value="His_Phos_1"/>
    <property type="match status" value="1"/>
</dbReference>
<reference evidence="1 2" key="1">
    <citation type="submission" date="2022-11" db="EMBL/GenBank/DDBJ databases">
        <title>Study of microbial diversity in lake waters.</title>
        <authorList>
            <person name="Zhang J."/>
        </authorList>
    </citation>
    <scope>NUCLEOTIDE SEQUENCE [LARGE SCALE GENOMIC DNA]</scope>
    <source>
        <strain evidence="1 2">DT12</strain>
    </source>
</reference>
<evidence type="ECO:0000313" key="1">
    <source>
        <dbReference type="EMBL" id="MCX7569242.1"/>
    </source>
</evidence>
<comment type="caution">
    <text evidence="1">The sequence shown here is derived from an EMBL/GenBank/DDBJ whole genome shotgun (WGS) entry which is preliminary data.</text>
</comment>
<evidence type="ECO:0000313" key="2">
    <source>
        <dbReference type="Proteomes" id="UP001208017"/>
    </source>
</evidence>
<dbReference type="EMBL" id="JAPMLT010000002">
    <property type="protein sequence ID" value="MCX7569242.1"/>
    <property type="molecule type" value="Genomic_DNA"/>
</dbReference>